<evidence type="ECO:0000313" key="1">
    <source>
        <dbReference type="EMBL" id="SDT90079.1"/>
    </source>
</evidence>
<evidence type="ECO:0008006" key="3">
    <source>
        <dbReference type="Google" id="ProtNLM"/>
    </source>
</evidence>
<dbReference type="Proteomes" id="UP000198976">
    <property type="component" value="Chromosome I"/>
</dbReference>
<dbReference type="InterPro" id="IPR011990">
    <property type="entry name" value="TPR-like_helical_dom_sf"/>
</dbReference>
<organism evidence="1 2">
    <name type="scientific">Schaalia radingae</name>
    <dbReference type="NCBI Taxonomy" id="131110"/>
    <lineage>
        <taxon>Bacteria</taxon>
        <taxon>Bacillati</taxon>
        <taxon>Actinomycetota</taxon>
        <taxon>Actinomycetes</taxon>
        <taxon>Actinomycetales</taxon>
        <taxon>Actinomycetaceae</taxon>
        <taxon>Schaalia</taxon>
    </lineage>
</organism>
<protein>
    <recommendedName>
        <fullName evidence="3">Tetratricopeptide repeat-containing protein</fullName>
    </recommendedName>
</protein>
<name>A0ABY0V6F8_9ACTO</name>
<accession>A0ABY0V6F8</accession>
<dbReference type="Gene3D" id="1.25.40.10">
    <property type="entry name" value="Tetratricopeptide repeat domain"/>
    <property type="match status" value="1"/>
</dbReference>
<dbReference type="EMBL" id="LT629792">
    <property type="protein sequence ID" value="SDT90079.1"/>
    <property type="molecule type" value="Genomic_DNA"/>
</dbReference>
<dbReference type="SUPFAM" id="SSF48452">
    <property type="entry name" value="TPR-like"/>
    <property type="match status" value="1"/>
</dbReference>
<reference evidence="1 2" key="1">
    <citation type="submission" date="2016-10" db="EMBL/GenBank/DDBJ databases">
        <authorList>
            <person name="Varghese N."/>
            <person name="Submissions S."/>
        </authorList>
    </citation>
    <scope>NUCLEOTIDE SEQUENCE [LARGE SCALE GENOMIC DNA]</scope>
    <source>
        <strain evidence="1 2">DSM 9169</strain>
    </source>
</reference>
<keyword evidence="2" id="KW-1185">Reference proteome</keyword>
<sequence length="327" mass="36446">MPAPVNMKSGAGDITTEGRALERMRQLADGGNLEEAIHVAKQVITCNNVDTATQVIIMKQVVDWHGHLGQADYARRSASKAVTLARRDLGACHPLSLLVRHSELYWMCMSGYDEAAQPQFEPLIKDICRTLGHTDSLAWAARTNSAMPYKKRRDYAGAALIYRQLADDMGAELDPDDPMLLTIRDNLAEVLALDEQWDAAIALYEELVKDVIPVWGQGSELTLSIRDSLAACLFASGDVEKARQLWSVLAQDCRRFLGERADMTARQRILQVALALDEDDYSAAQHWCTELLENLPAGFTEEDVQIYMHIQGSCQEAVDTQEGIRQR</sequence>
<gene>
    <name evidence="1" type="ORF">SAMN04489714_0711</name>
</gene>
<evidence type="ECO:0000313" key="2">
    <source>
        <dbReference type="Proteomes" id="UP000198976"/>
    </source>
</evidence>
<proteinExistence type="predicted"/>